<protein>
    <submittedName>
        <fullName evidence="2">Uncharacterized protein</fullName>
    </submittedName>
</protein>
<evidence type="ECO:0000313" key="2">
    <source>
        <dbReference type="EMBL" id="GJC82182.1"/>
    </source>
</evidence>
<gene>
    <name evidence="2" type="ORF">ColLi_05020</name>
</gene>
<proteinExistence type="predicted"/>
<evidence type="ECO:0000256" key="1">
    <source>
        <dbReference type="SAM" id="MobiDB-lite"/>
    </source>
</evidence>
<accession>A0AA37LRZ0</accession>
<feature type="region of interest" description="Disordered" evidence="1">
    <location>
        <begin position="1"/>
        <end position="50"/>
    </location>
</feature>
<reference evidence="2 3" key="1">
    <citation type="submission" date="2021-07" db="EMBL/GenBank/DDBJ databases">
        <title>Genome data of Colletotrichum spaethianum.</title>
        <authorList>
            <person name="Utami Y.D."/>
            <person name="Hiruma K."/>
        </authorList>
    </citation>
    <scope>NUCLEOTIDE SEQUENCE [LARGE SCALE GENOMIC DNA]</scope>
    <source>
        <strain evidence="2 3">MAFF 242679</strain>
    </source>
</reference>
<sequence length="90" mass="10090">MEWTGLGIRMEGEGEEEKEEEGKRRERKCTKRNHHKPTTPTRACPTPPSSASLLAFQAEDTLRLLRGGRLAKATGQSRVKVREKGSEVLC</sequence>
<organism evidence="2 3">
    <name type="scientific">Colletotrichum liriopes</name>
    <dbReference type="NCBI Taxonomy" id="708192"/>
    <lineage>
        <taxon>Eukaryota</taxon>
        <taxon>Fungi</taxon>
        <taxon>Dikarya</taxon>
        <taxon>Ascomycota</taxon>
        <taxon>Pezizomycotina</taxon>
        <taxon>Sordariomycetes</taxon>
        <taxon>Hypocreomycetidae</taxon>
        <taxon>Glomerellales</taxon>
        <taxon>Glomerellaceae</taxon>
        <taxon>Colletotrichum</taxon>
        <taxon>Colletotrichum spaethianum species complex</taxon>
    </lineage>
</organism>
<feature type="compositionally biased region" description="Basic residues" evidence="1">
    <location>
        <begin position="25"/>
        <end position="37"/>
    </location>
</feature>
<evidence type="ECO:0000313" key="3">
    <source>
        <dbReference type="Proteomes" id="UP001055172"/>
    </source>
</evidence>
<dbReference type="AlphaFoldDB" id="A0AA37LRZ0"/>
<dbReference type="Proteomes" id="UP001055172">
    <property type="component" value="Unassembled WGS sequence"/>
</dbReference>
<name>A0AA37LRZ0_9PEZI</name>
<keyword evidence="3" id="KW-1185">Reference proteome</keyword>
<dbReference type="EMBL" id="BPPX01000008">
    <property type="protein sequence ID" value="GJC82182.1"/>
    <property type="molecule type" value="Genomic_DNA"/>
</dbReference>
<comment type="caution">
    <text evidence="2">The sequence shown here is derived from an EMBL/GenBank/DDBJ whole genome shotgun (WGS) entry which is preliminary data.</text>
</comment>